<feature type="transmembrane region" description="Helical" evidence="6">
    <location>
        <begin position="106"/>
        <end position="126"/>
    </location>
</feature>
<dbReference type="PROSITE" id="PS50850">
    <property type="entry name" value="MFS"/>
    <property type="match status" value="1"/>
</dbReference>
<dbReference type="AlphaFoldDB" id="A0A4Z0BR19"/>
<name>A0A4Z0BR19_9BURK</name>
<keyword evidence="9" id="KW-1185">Reference proteome</keyword>
<organism evidence="8 9">
    <name type="scientific">Ramlibacter humi</name>
    <dbReference type="NCBI Taxonomy" id="2530451"/>
    <lineage>
        <taxon>Bacteria</taxon>
        <taxon>Pseudomonadati</taxon>
        <taxon>Pseudomonadota</taxon>
        <taxon>Betaproteobacteria</taxon>
        <taxon>Burkholderiales</taxon>
        <taxon>Comamonadaceae</taxon>
        <taxon>Ramlibacter</taxon>
    </lineage>
</organism>
<dbReference type="InterPro" id="IPR011701">
    <property type="entry name" value="MFS"/>
</dbReference>
<dbReference type="SUPFAM" id="SSF103473">
    <property type="entry name" value="MFS general substrate transporter"/>
    <property type="match status" value="1"/>
</dbReference>
<protein>
    <submittedName>
        <fullName evidence="8">MFS transporter</fullName>
    </submittedName>
</protein>
<feature type="transmembrane region" description="Helical" evidence="6">
    <location>
        <begin position="296"/>
        <end position="320"/>
    </location>
</feature>
<feature type="domain" description="Major facilitator superfamily (MFS) profile" evidence="7">
    <location>
        <begin position="39"/>
        <end position="499"/>
    </location>
</feature>
<feature type="transmembrane region" description="Helical" evidence="6">
    <location>
        <begin position="167"/>
        <end position="185"/>
    </location>
</feature>
<feature type="transmembrane region" description="Helical" evidence="6">
    <location>
        <begin position="332"/>
        <end position="351"/>
    </location>
</feature>
<dbReference type="PRINTS" id="PR01036">
    <property type="entry name" value="TCRTETB"/>
</dbReference>
<reference evidence="8 9" key="1">
    <citation type="submission" date="2019-03" db="EMBL/GenBank/DDBJ databases">
        <title>Ramlibacter sp. 18x22-1, whole genome shotgun sequence.</title>
        <authorList>
            <person name="Zhang X."/>
            <person name="Feng G."/>
            <person name="Zhu H."/>
        </authorList>
    </citation>
    <scope>NUCLEOTIDE SEQUENCE [LARGE SCALE GENOMIC DNA]</scope>
    <source>
        <strain evidence="8 9">18x22-1</strain>
    </source>
</reference>
<sequence>MRREGAGAVSEAPVLDRAEAAGSIAAPSARFGPRYRWLLLMSLMVGTIASVMSSTIVNVAIPDMSHHFALGQERAQWVSSGFMVAMTVAMLSTPWLLSRFGYRRTYVGTMTLLLIGGIAGGLAPWYPLVLAARVAEGLAAGAVQPIPAIIMLRAFEPSEQGRASGMFGMGVVLAPALGPSVGGLLVDAFGWRSIFFMVVPFCIASFILAYRYVPDAAPGGGAAQRGASLDWRGLALATGGTLCLLNGLVELHGASHLSAFVLLALAAVALVAFIAWQKRQSRTGGEPLMNLSLFGYRTYAMGTIVAFIYGTALFGSTYLLPVYMQVGLKLPASHVGTILLPAGLVLAFTIGGVGRLTRRLPTYVLVTTGLVLLTASFALMPTVGLGTPLALLVTWAIVGRVGLGFILPSLNLGAMRPLGKELIPHGASAINFLRMLGGAAGVSLCAIVLEWRIAAHGDSLANPETSAARLAAFNESFFLLAAVCALAVVAAWQLRDPPRNAAPRE</sequence>
<evidence type="ECO:0000313" key="9">
    <source>
        <dbReference type="Proteomes" id="UP000297839"/>
    </source>
</evidence>
<comment type="caution">
    <text evidence="8">The sequence shown here is derived from an EMBL/GenBank/DDBJ whole genome shotgun (WGS) entry which is preliminary data.</text>
</comment>
<dbReference type="PANTHER" id="PTHR42718:SF9">
    <property type="entry name" value="MAJOR FACILITATOR SUPERFAMILY MULTIDRUG TRANSPORTER MFSC"/>
    <property type="match status" value="1"/>
</dbReference>
<evidence type="ECO:0000259" key="7">
    <source>
        <dbReference type="PROSITE" id="PS50850"/>
    </source>
</evidence>
<gene>
    <name evidence="8" type="ORF">EZ216_11200</name>
</gene>
<evidence type="ECO:0000256" key="1">
    <source>
        <dbReference type="ARBA" id="ARBA00004141"/>
    </source>
</evidence>
<accession>A0A4Z0BR19</accession>
<keyword evidence="4 6" id="KW-1133">Transmembrane helix</keyword>
<dbReference type="InterPro" id="IPR020846">
    <property type="entry name" value="MFS_dom"/>
</dbReference>
<feature type="transmembrane region" description="Helical" evidence="6">
    <location>
        <begin position="471"/>
        <end position="494"/>
    </location>
</feature>
<dbReference type="PANTHER" id="PTHR42718">
    <property type="entry name" value="MAJOR FACILITATOR SUPERFAMILY MULTIDRUG TRANSPORTER MFSC"/>
    <property type="match status" value="1"/>
</dbReference>
<dbReference type="Proteomes" id="UP000297839">
    <property type="component" value="Unassembled WGS sequence"/>
</dbReference>
<dbReference type="GO" id="GO:0022857">
    <property type="term" value="F:transmembrane transporter activity"/>
    <property type="evidence" value="ECO:0007669"/>
    <property type="project" value="InterPro"/>
</dbReference>
<dbReference type="EMBL" id="SMLK01000003">
    <property type="protein sequence ID" value="TFZ01753.1"/>
    <property type="molecule type" value="Genomic_DNA"/>
</dbReference>
<evidence type="ECO:0000256" key="6">
    <source>
        <dbReference type="SAM" id="Phobius"/>
    </source>
</evidence>
<keyword evidence="5 6" id="KW-0472">Membrane</keyword>
<dbReference type="Gene3D" id="1.20.1720.10">
    <property type="entry name" value="Multidrug resistance protein D"/>
    <property type="match status" value="1"/>
</dbReference>
<feature type="transmembrane region" description="Helical" evidence="6">
    <location>
        <begin position="37"/>
        <end position="57"/>
    </location>
</feature>
<feature type="transmembrane region" description="Helical" evidence="6">
    <location>
        <begin position="431"/>
        <end position="451"/>
    </location>
</feature>
<evidence type="ECO:0000256" key="2">
    <source>
        <dbReference type="ARBA" id="ARBA00022448"/>
    </source>
</evidence>
<evidence type="ECO:0000256" key="3">
    <source>
        <dbReference type="ARBA" id="ARBA00022692"/>
    </source>
</evidence>
<dbReference type="GO" id="GO:0016020">
    <property type="term" value="C:membrane"/>
    <property type="evidence" value="ECO:0007669"/>
    <property type="project" value="UniProtKB-SubCell"/>
</dbReference>
<feature type="transmembrane region" description="Helical" evidence="6">
    <location>
        <begin position="389"/>
        <end position="410"/>
    </location>
</feature>
<dbReference type="OrthoDB" id="9807274at2"/>
<feature type="transmembrane region" description="Helical" evidence="6">
    <location>
        <begin position="363"/>
        <end position="383"/>
    </location>
</feature>
<dbReference type="Pfam" id="PF07690">
    <property type="entry name" value="MFS_1"/>
    <property type="match status" value="1"/>
</dbReference>
<proteinExistence type="predicted"/>
<feature type="transmembrane region" description="Helical" evidence="6">
    <location>
        <begin position="77"/>
        <end position="97"/>
    </location>
</feature>
<evidence type="ECO:0000313" key="8">
    <source>
        <dbReference type="EMBL" id="TFZ01753.1"/>
    </source>
</evidence>
<dbReference type="InterPro" id="IPR036259">
    <property type="entry name" value="MFS_trans_sf"/>
</dbReference>
<feature type="transmembrane region" description="Helical" evidence="6">
    <location>
        <begin position="191"/>
        <end position="210"/>
    </location>
</feature>
<dbReference type="Gene3D" id="1.20.1250.20">
    <property type="entry name" value="MFS general substrate transporter like domains"/>
    <property type="match status" value="1"/>
</dbReference>
<evidence type="ECO:0000256" key="4">
    <source>
        <dbReference type="ARBA" id="ARBA00022989"/>
    </source>
</evidence>
<keyword evidence="2" id="KW-0813">Transport</keyword>
<evidence type="ECO:0000256" key="5">
    <source>
        <dbReference type="ARBA" id="ARBA00023136"/>
    </source>
</evidence>
<comment type="subcellular location">
    <subcellularLocation>
        <location evidence="1">Membrane</location>
        <topology evidence="1">Multi-pass membrane protein</topology>
    </subcellularLocation>
</comment>
<feature type="transmembrane region" description="Helical" evidence="6">
    <location>
        <begin position="255"/>
        <end position="276"/>
    </location>
</feature>
<keyword evidence="3 6" id="KW-0812">Transmembrane</keyword>